<dbReference type="AlphaFoldDB" id="W6N453"/>
<dbReference type="NCBIfam" id="TIGR00199">
    <property type="entry name" value="PncC_domain"/>
    <property type="match status" value="1"/>
</dbReference>
<dbReference type="Gene3D" id="3.40.980.10">
    <property type="entry name" value="MoaB/Mog-like domain"/>
    <property type="match status" value="1"/>
</dbReference>
<organism evidence="3 4">
    <name type="scientific">Clostridium tyrobutyricum DIVETGP</name>
    <dbReference type="NCBI Taxonomy" id="1408889"/>
    <lineage>
        <taxon>Bacteria</taxon>
        <taxon>Bacillati</taxon>
        <taxon>Bacillota</taxon>
        <taxon>Clostridia</taxon>
        <taxon>Eubacteriales</taxon>
        <taxon>Clostridiaceae</taxon>
        <taxon>Clostridium</taxon>
    </lineage>
</organism>
<dbReference type="NCBIfam" id="TIGR00200">
    <property type="entry name" value="cinA_nterm"/>
    <property type="match status" value="1"/>
</dbReference>
<dbReference type="Gene3D" id="3.90.950.20">
    <property type="entry name" value="CinA-like"/>
    <property type="match status" value="1"/>
</dbReference>
<dbReference type="Pfam" id="PF00994">
    <property type="entry name" value="MoCF_biosynth"/>
    <property type="match status" value="1"/>
</dbReference>
<dbReference type="EMBL" id="CBXI010000023">
    <property type="protein sequence ID" value="CDL91298.1"/>
    <property type="molecule type" value="Genomic_DNA"/>
</dbReference>
<dbReference type="Proteomes" id="UP000019482">
    <property type="component" value="Unassembled WGS sequence"/>
</dbReference>
<proteinExistence type="inferred from homology"/>
<dbReference type="PIRSF" id="PIRSF006728">
    <property type="entry name" value="CinA"/>
    <property type="match status" value="1"/>
</dbReference>
<dbReference type="NCBIfam" id="NF001813">
    <property type="entry name" value="PRK00549.1"/>
    <property type="match status" value="1"/>
</dbReference>
<dbReference type="SUPFAM" id="SSF142433">
    <property type="entry name" value="CinA-like"/>
    <property type="match status" value="1"/>
</dbReference>
<dbReference type="InterPro" id="IPR036653">
    <property type="entry name" value="CinA-like_C"/>
</dbReference>
<dbReference type="HAMAP" id="MF_00226_B">
    <property type="entry name" value="CinA_B"/>
    <property type="match status" value="1"/>
</dbReference>
<evidence type="ECO:0000313" key="4">
    <source>
        <dbReference type="Proteomes" id="UP000019482"/>
    </source>
</evidence>
<dbReference type="InterPro" id="IPR001453">
    <property type="entry name" value="MoaB/Mog_dom"/>
</dbReference>
<name>W6N453_CLOTY</name>
<dbReference type="InterPro" id="IPR036425">
    <property type="entry name" value="MoaB/Mog-like_dom_sf"/>
</dbReference>
<comment type="similarity">
    <text evidence="1">Belongs to the CinA family.</text>
</comment>
<feature type="domain" description="MoaB/Mog" evidence="2">
    <location>
        <begin position="4"/>
        <end position="171"/>
    </location>
</feature>
<protein>
    <recommendedName>
        <fullName evidence="1">Putative competence-damage inducible protein</fullName>
    </recommendedName>
</protein>
<dbReference type="OrthoDB" id="9801454at2"/>
<evidence type="ECO:0000256" key="1">
    <source>
        <dbReference type="HAMAP-Rule" id="MF_00226"/>
    </source>
</evidence>
<dbReference type="SMART" id="SM00852">
    <property type="entry name" value="MoCF_biosynth"/>
    <property type="match status" value="1"/>
</dbReference>
<evidence type="ECO:0000259" key="2">
    <source>
        <dbReference type="SMART" id="SM00852"/>
    </source>
</evidence>
<dbReference type="Pfam" id="PF02464">
    <property type="entry name" value="CinA"/>
    <property type="match status" value="1"/>
</dbReference>
<dbReference type="RefSeq" id="WP_017753136.1">
    <property type="nucleotide sequence ID" value="NZ_CBXI010000023.1"/>
</dbReference>
<dbReference type="InterPro" id="IPR008136">
    <property type="entry name" value="CinA_C"/>
</dbReference>
<gene>
    <name evidence="1" type="primary">cinA</name>
    <name evidence="3" type="ORF">CTDIVETGP_1368</name>
</gene>
<dbReference type="GeneID" id="29420923"/>
<dbReference type="SUPFAM" id="SSF53218">
    <property type="entry name" value="Molybdenum cofactor biosynthesis proteins"/>
    <property type="match status" value="1"/>
</dbReference>
<dbReference type="CDD" id="cd00885">
    <property type="entry name" value="cinA"/>
    <property type="match status" value="1"/>
</dbReference>
<dbReference type="InterPro" id="IPR041424">
    <property type="entry name" value="CinA_KH"/>
</dbReference>
<dbReference type="NCBIfam" id="TIGR00177">
    <property type="entry name" value="molyb_syn"/>
    <property type="match status" value="1"/>
</dbReference>
<reference evidence="3 4" key="1">
    <citation type="journal article" date="2015" name="Genome Announc.">
        <title>Draft Genome Sequence of Clostridium tyrobutyricum Strain DIVETGP, Isolated from Cow's Milk for Grana Padano Production.</title>
        <authorList>
            <person name="Soggiu A."/>
            <person name="Piras C."/>
            <person name="Gaiarsa S."/>
            <person name="Sassera D."/>
            <person name="Roncada P."/>
            <person name="Bendixen E."/>
            <person name="Brasca M."/>
            <person name="Bonizzi L."/>
        </authorList>
    </citation>
    <scope>NUCLEOTIDE SEQUENCE [LARGE SCALE GENOMIC DNA]</scope>
    <source>
        <strain evidence="3 4">DIVETGP</strain>
    </source>
</reference>
<comment type="caution">
    <text evidence="3">The sequence shown here is derived from an EMBL/GenBank/DDBJ whole genome shotgun (WGS) entry which is preliminary data.</text>
</comment>
<dbReference type="InterPro" id="IPR008135">
    <property type="entry name" value="Competence-induced_CinA"/>
</dbReference>
<dbReference type="InterPro" id="IPR050101">
    <property type="entry name" value="CinA"/>
</dbReference>
<dbReference type="PANTHER" id="PTHR13939:SF0">
    <property type="entry name" value="NMN AMIDOHYDROLASE-LIKE PROTEIN YFAY"/>
    <property type="match status" value="1"/>
</dbReference>
<evidence type="ECO:0000313" key="3">
    <source>
        <dbReference type="EMBL" id="CDL91298.1"/>
    </source>
</evidence>
<dbReference type="PANTHER" id="PTHR13939">
    <property type="entry name" value="NICOTINAMIDE-NUCLEOTIDE AMIDOHYDROLASE PNCC"/>
    <property type="match status" value="1"/>
</dbReference>
<dbReference type="Pfam" id="PF18146">
    <property type="entry name" value="CinA_KH"/>
    <property type="match status" value="1"/>
</dbReference>
<keyword evidence="4" id="KW-1185">Reference proteome</keyword>
<sequence>MKAEILCVGTEILLGDIVNTNAQFISRELASIGIDVYHQSVVGDNPKRLLEELTSSFKRVDIVVTSGGLGPTPDDLTKEIGAQFFKKKMILDQNTVDKLKNYFDKMGRSYLKGNNMKQAYFPEGCTIMENDHGTAPGCIINENGKILIVLPGPPRELKPMFLNSAGPFLKKYSSETIKSKILRLYGIGEGEMAQRIKELIDKSSNPTIAPYAKENDVTLRITARANTEKDALKLIKPLEDKVKNIFGDNIYGYGETSMEEVVAKILVERNLTISTAESCTGGLIAAKFINYPGISSVFLDGAVTYSNEAKMHRLNVKKETLDKFGAVSEETAREMAEGIAKTSGTDIGLSTTGIAGPDGGSEEKPVGLVYVGLYIKGDVFVKKLQLSGERNKVRNRAAVSAIDYLRRKLI</sequence>
<accession>W6N453</accession>